<comment type="caution">
    <text evidence="11">The sequence shown here is derived from an EMBL/GenBank/DDBJ whole genome shotgun (WGS) entry which is preliminary data.</text>
</comment>
<dbReference type="CDD" id="cd06222">
    <property type="entry name" value="RNase_H_like"/>
    <property type="match status" value="1"/>
</dbReference>
<dbReference type="Pfam" id="PF01529">
    <property type="entry name" value="DHHC"/>
    <property type="match status" value="1"/>
</dbReference>
<evidence type="ECO:0000313" key="12">
    <source>
        <dbReference type="Proteomes" id="UP000826271"/>
    </source>
</evidence>
<dbReference type="InterPro" id="IPR002156">
    <property type="entry name" value="RNaseH_domain"/>
</dbReference>
<feature type="transmembrane region" description="Helical" evidence="8">
    <location>
        <begin position="208"/>
        <end position="229"/>
    </location>
</feature>
<dbReference type="InterPro" id="IPR044730">
    <property type="entry name" value="RNase_H-like_dom_plant"/>
</dbReference>
<dbReference type="GO" id="GO:0005783">
    <property type="term" value="C:endoplasmic reticulum"/>
    <property type="evidence" value="ECO:0007669"/>
    <property type="project" value="TreeGrafter"/>
</dbReference>
<dbReference type="Pfam" id="PF13456">
    <property type="entry name" value="RVT_3"/>
    <property type="match status" value="1"/>
</dbReference>
<gene>
    <name evidence="11" type="ORF">BUALT_Bualt12G0043300</name>
</gene>
<evidence type="ECO:0000256" key="3">
    <source>
        <dbReference type="ARBA" id="ARBA00022679"/>
    </source>
</evidence>
<comment type="domain">
    <text evidence="8">The DHHC domain is required for palmitoyltransferase activity.</text>
</comment>
<evidence type="ECO:0000256" key="1">
    <source>
        <dbReference type="ARBA" id="ARBA00004127"/>
    </source>
</evidence>
<reference evidence="11" key="1">
    <citation type="submission" date="2019-10" db="EMBL/GenBank/DDBJ databases">
        <authorList>
            <person name="Zhang R."/>
            <person name="Pan Y."/>
            <person name="Wang J."/>
            <person name="Ma R."/>
            <person name="Yu S."/>
        </authorList>
    </citation>
    <scope>NUCLEOTIDE SEQUENCE</scope>
    <source>
        <strain evidence="11">LA-IB0</strain>
        <tissue evidence="11">Leaf</tissue>
    </source>
</reference>
<dbReference type="EC" id="2.3.1.225" evidence="8"/>
<sequence>MVKRDEILDFDVFLYTYIYIYYMDLEKPERKRLYQVWRGSNRFLLGGRLVFGPDVASLFLTTFLIAGPALAFCIKILIVIKHELKEHKNAVPWYPVLVVAIVLTMLDIFFLFLTSSRDPGIVPRSLKPPESDESIEINTPSMEWVNGRTPHLKLPRTKDVRNYRFFYMFISTSTILCIYVFSVSWYCIVHRSGNVLKAMSCDILSDVLIVYCFIAVWFVGGLTVFHFYLISTNQTTYENFRYRYDKKENPYNRGMINNFKEVFFSKIPPSMNDFRSFVEEDEVMVMEPTDHNFLDNIASSKEKIDIEMGSKFADENGLMIPDILRNLEYDDDIEENLKHKEWSERSDSGQLIFPVEQELKSAMSSLTIEIEANEEEKHDECIPEIRERFFGSSFELKSHDKCIPEIRERFFGSSFELKSHDKEPESLDHLFIRCPIAQQVWLVSKWNFRLLPFEHLVIEDWIRLLLSMDRHLISSLELCWEFLTFSVIAMGLVWNARNKLCHEFIPVDVVKIAHLADKLTIEHVKAQRAKLLRAQEYNPVQKWRAPPFDWLKVNTDASFKDGLCAVAILIRDSSGVIVHAAGFKSWAHDVVAAETLAIAKALSILDKTGVYQVLFENDSLVAVNLIFHDDILPDWTAKLDIEAAKFLLSRWPMWHVCNISRFKNSAANLDAKWAFHRGWSGIIPHNCILLDIFCEESSIPPFVALNYFNF</sequence>
<evidence type="ECO:0000259" key="10">
    <source>
        <dbReference type="Pfam" id="PF13456"/>
    </source>
</evidence>
<evidence type="ECO:0000259" key="9">
    <source>
        <dbReference type="Pfam" id="PF01529"/>
    </source>
</evidence>
<evidence type="ECO:0000256" key="6">
    <source>
        <dbReference type="ARBA" id="ARBA00023136"/>
    </source>
</evidence>
<accession>A0AAV6WTE6</accession>
<keyword evidence="6 8" id="KW-0472">Membrane</keyword>
<evidence type="ECO:0000256" key="2">
    <source>
        <dbReference type="ARBA" id="ARBA00008574"/>
    </source>
</evidence>
<dbReference type="GO" id="GO:0006612">
    <property type="term" value="P:protein targeting to membrane"/>
    <property type="evidence" value="ECO:0007669"/>
    <property type="project" value="TreeGrafter"/>
</dbReference>
<evidence type="ECO:0000256" key="8">
    <source>
        <dbReference type="RuleBase" id="RU079119"/>
    </source>
</evidence>
<dbReference type="Gene3D" id="3.30.420.10">
    <property type="entry name" value="Ribonuclease H-like superfamily/Ribonuclease H"/>
    <property type="match status" value="1"/>
</dbReference>
<feature type="domain" description="RNase H type-1" evidence="10">
    <location>
        <begin position="554"/>
        <end position="674"/>
    </location>
</feature>
<feature type="transmembrane region" description="Helical" evidence="8">
    <location>
        <begin position="55"/>
        <end position="80"/>
    </location>
</feature>
<comment type="subcellular location">
    <subcellularLocation>
        <location evidence="1">Endomembrane system</location>
        <topology evidence="1">Multi-pass membrane protein</topology>
    </subcellularLocation>
</comment>
<name>A0AAV6WTE6_9LAMI</name>
<organism evidence="11 12">
    <name type="scientific">Buddleja alternifolia</name>
    <dbReference type="NCBI Taxonomy" id="168488"/>
    <lineage>
        <taxon>Eukaryota</taxon>
        <taxon>Viridiplantae</taxon>
        <taxon>Streptophyta</taxon>
        <taxon>Embryophyta</taxon>
        <taxon>Tracheophyta</taxon>
        <taxon>Spermatophyta</taxon>
        <taxon>Magnoliopsida</taxon>
        <taxon>eudicotyledons</taxon>
        <taxon>Gunneridae</taxon>
        <taxon>Pentapetalae</taxon>
        <taxon>asterids</taxon>
        <taxon>lamiids</taxon>
        <taxon>Lamiales</taxon>
        <taxon>Scrophulariaceae</taxon>
        <taxon>Buddlejeae</taxon>
        <taxon>Buddleja</taxon>
    </lineage>
</organism>
<dbReference type="InterPro" id="IPR012337">
    <property type="entry name" value="RNaseH-like_sf"/>
</dbReference>
<dbReference type="InterPro" id="IPR001594">
    <property type="entry name" value="Palmitoyltrfase_DHHC"/>
</dbReference>
<evidence type="ECO:0000256" key="4">
    <source>
        <dbReference type="ARBA" id="ARBA00022692"/>
    </source>
</evidence>
<comment type="catalytic activity">
    <reaction evidence="8">
        <text>L-cysteinyl-[protein] + hexadecanoyl-CoA = S-hexadecanoyl-L-cysteinyl-[protein] + CoA</text>
        <dbReference type="Rhea" id="RHEA:36683"/>
        <dbReference type="Rhea" id="RHEA-COMP:10131"/>
        <dbReference type="Rhea" id="RHEA-COMP:11032"/>
        <dbReference type="ChEBI" id="CHEBI:29950"/>
        <dbReference type="ChEBI" id="CHEBI:57287"/>
        <dbReference type="ChEBI" id="CHEBI:57379"/>
        <dbReference type="ChEBI" id="CHEBI:74151"/>
        <dbReference type="EC" id="2.3.1.225"/>
    </reaction>
</comment>
<dbReference type="GO" id="GO:0003676">
    <property type="term" value="F:nucleic acid binding"/>
    <property type="evidence" value="ECO:0007669"/>
    <property type="project" value="InterPro"/>
</dbReference>
<dbReference type="InterPro" id="IPR039859">
    <property type="entry name" value="PFA4/ZDH16/20/ERF2-like"/>
</dbReference>
<dbReference type="EMBL" id="WHWC01000012">
    <property type="protein sequence ID" value="KAG8372215.1"/>
    <property type="molecule type" value="Genomic_DNA"/>
</dbReference>
<dbReference type="Proteomes" id="UP000826271">
    <property type="component" value="Unassembled WGS sequence"/>
</dbReference>
<feature type="transmembrane region" description="Helical" evidence="8">
    <location>
        <begin position="165"/>
        <end position="188"/>
    </location>
</feature>
<feature type="domain" description="Palmitoyltransferase DHHC" evidence="9">
    <location>
        <begin position="161"/>
        <end position="241"/>
    </location>
</feature>
<dbReference type="GO" id="GO:0019706">
    <property type="term" value="F:protein-cysteine S-palmitoyltransferase activity"/>
    <property type="evidence" value="ECO:0007669"/>
    <property type="project" value="UniProtKB-EC"/>
</dbReference>
<evidence type="ECO:0000256" key="7">
    <source>
        <dbReference type="ARBA" id="ARBA00023315"/>
    </source>
</evidence>
<dbReference type="PANTHER" id="PTHR22883:SF472">
    <property type="entry name" value="S-ACYLTRANSFERASE"/>
    <property type="match status" value="1"/>
</dbReference>
<dbReference type="InterPro" id="IPR036397">
    <property type="entry name" value="RNaseH_sf"/>
</dbReference>
<keyword evidence="5 8" id="KW-1133">Transmembrane helix</keyword>
<keyword evidence="4 8" id="KW-0812">Transmembrane</keyword>
<keyword evidence="12" id="KW-1185">Reference proteome</keyword>
<dbReference type="SUPFAM" id="SSF53098">
    <property type="entry name" value="Ribonuclease H-like"/>
    <property type="match status" value="1"/>
</dbReference>
<evidence type="ECO:0000256" key="5">
    <source>
        <dbReference type="ARBA" id="ARBA00022989"/>
    </source>
</evidence>
<keyword evidence="7 8" id="KW-0012">Acyltransferase</keyword>
<dbReference type="PANTHER" id="PTHR22883">
    <property type="entry name" value="ZINC FINGER DHHC DOMAIN CONTAINING PROTEIN"/>
    <property type="match status" value="1"/>
</dbReference>
<comment type="similarity">
    <text evidence="2 8">Belongs to the DHHC palmitoyltransferase family.</text>
</comment>
<keyword evidence="3 8" id="KW-0808">Transferase</keyword>
<dbReference type="GO" id="GO:0005794">
    <property type="term" value="C:Golgi apparatus"/>
    <property type="evidence" value="ECO:0007669"/>
    <property type="project" value="TreeGrafter"/>
</dbReference>
<dbReference type="GO" id="GO:0004523">
    <property type="term" value="F:RNA-DNA hybrid ribonuclease activity"/>
    <property type="evidence" value="ECO:0007669"/>
    <property type="project" value="InterPro"/>
</dbReference>
<feature type="transmembrane region" description="Helical" evidence="8">
    <location>
        <begin position="92"/>
        <end position="113"/>
    </location>
</feature>
<protein>
    <recommendedName>
        <fullName evidence="8">S-acyltransferase</fullName>
        <ecNumber evidence="8">2.3.1.225</ecNumber>
    </recommendedName>
    <alternativeName>
        <fullName evidence="8">Palmitoyltransferase</fullName>
    </alternativeName>
</protein>
<dbReference type="AlphaFoldDB" id="A0AAV6WTE6"/>
<evidence type="ECO:0000313" key="11">
    <source>
        <dbReference type="EMBL" id="KAG8372215.1"/>
    </source>
</evidence>
<proteinExistence type="inferred from homology"/>